<protein>
    <submittedName>
        <fullName evidence="1">Uncharacterized protein</fullName>
    </submittedName>
</protein>
<organism evidence="1 2">
    <name type="scientific">Desulfonema limicola</name>
    <dbReference type="NCBI Taxonomy" id="45656"/>
    <lineage>
        <taxon>Bacteria</taxon>
        <taxon>Pseudomonadati</taxon>
        <taxon>Thermodesulfobacteriota</taxon>
        <taxon>Desulfobacteria</taxon>
        <taxon>Desulfobacterales</taxon>
        <taxon>Desulfococcaceae</taxon>
        <taxon>Desulfonema</taxon>
    </lineage>
</organism>
<dbReference type="EMBL" id="CP061799">
    <property type="protein sequence ID" value="QTA83964.1"/>
    <property type="molecule type" value="Genomic_DNA"/>
</dbReference>
<dbReference type="AlphaFoldDB" id="A0A975BF21"/>
<dbReference type="KEGG" id="dli:dnl_63900"/>
<dbReference type="Proteomes" id="UP000663720">
    <property type="component" value="Chromosome"/>
</dbReference>
<gene>
    <name evidence="1" type="ORF">dnl_63900</name>
</gene>
<reference evidence="1" key="1">
    <citation type="journal article" date="2021" name="Microb. Physiol.">
        <title>Proteogenomic Insights into the Physiology of Marine, Sulfate-Reducing, Filamentous Desulfonema limicola and Desulfonema magnum.</title>
        <authorList>
            <person name="Schnaars V."/>
            <person name="Wohlbrand L."/>
            <person name="Scheve S."/>
            <person name="Hinrichs C."/>
            <person name="Reinhardt R."/>
            <person name="Rabus R."/>
        </authorList>
    </citation>
    <scope>NUCLEOTIDE SEQUENCE</scope>
    <source>
        <strain evidence="1">5ac10</strain>
    </source>
</reference>
<accession>A0A975BF21</accession>
<keyword evidence="2" id="KW-1185">Reference proteome</keyword>
<name>A0A975BF21_9BACT</name>
<evidence type="ECO:0000313" key="2">
    <source>
        <dbReference type="Proteomes" id="UP000663720"/>
    </source>
</evidence>
<proteinExistence type="predicted"/>
<sequence length="50" mass="5861">MYNKTNIISPKLLKKSRTFNIIYKYIVKVKYFINTKKIKPLRQGGKISAA</sequence>
<evidence type="ECO:0000313" key="1">
    <source>
        <dbReference type="EMBL" id="QTA83964.1"/>
    </source>
</evidence>